<sequence length="377" mass="42163">MSVKDISSKLAGAILLFIITLFVTLLPNIFKKCTEKHLKKLSSFSGGLFLGLCFLDLIPDVLDSFIKTKVLSDVQRIFPIAEFIICFGLIIFVSIEKVANYYQMKQANNLFVEYTDALANNENEKKLLLDNKNGTKISYSSNSSYHHITQQNSPFDCDSGTIFADDQIISSLQNSQQHETVYTQDSIAYAQDSIDYTQDRVCSLQINKLIKNKNSSHLNIVESKSKLRIFFLILAFSVHSLFEGLMLGLQSSLYNFIQLIAILAIHKCLMGFFVGVKIVSTHEGLKLHFKQAFTFAIATPIGIIIGLVIVNSLTNDTNNVISAVLIALSTGTFVYVTFFEILGKDINSNKDDFSLIVFFFFGFLLFSGIKAIPKPNI</sequence>
<evidence type="ECO:0000313" key="7">
    <source>
        <dbReference type="RefSeq" id="XP_065644269.1"/>
    </source>
</evidence>
<keyword evidence="3 5" id="KW-1133">Transmembrane helix</keyword>
<evidence type="ECO:0000256" key="2">
    <source>
        <dbReference type="ARBA" id="ARBA00022692"/>
    </source>
</evidence>
<name>A0ABM4B5Z6_HYDVU</name>
<keyword evidence="4 5" id="KW-0472">Membrane</keyword>
<keyword evidence="2 5" id="KW-0812">Transmembrane</keyword>
<evidence type="ECO:0000256" key="4">
    <source>
        <dbReference type="ARBA" id="ARBA00023136"/>
    </source>
</evidence>
<dbReference type="PANTHER" id="PTHR11040:SF140">
    <property type="entry name" value="ZRT (ZRT), IRT- (IRT-) LIKE PROTEIN TRANSPORTER"/>
    <property type="match status" value="1"/>
</dbReference>
<feature type="transmembrane region" description="Helical" evidence="5">
    <location>
        <begin position="353"/>
        <end position="372"/>
    </location>
</feature>
<evidence type="ECO:0000256" key="3">
    <source>
        <dbReference type="ARBA" id="ARBA00022989"/>
    </source>
</evidence>
<evidence type="ECO:0000313" key="6">
    <source>
        <dbReference type="Proteomes" id="UP001652625"/>
    </source>
</evidence>
<dbReference type="RefSeq" id="XP_065644269.1">
    <property type="nucleotide sequence ID" value="XM_065788197.1"/>
</dbReference>
<dbReference type="InterPro" id="IPR003689">
    <property type="entry name" value="ZIP"/>
</dbReference>
<reference evidence="6" key="1">
    <citation type="submission" date="2025-05" db="UniProtKB">
        <authorList>
            <consortium name="RefSeq"/>
        </authorList>
    </citation>
    <scope>NUCLEOTIDE SEQUENCE [LARGE SCALE GENOMIC DNA]</scope>
</reference>
<organism evidence="6 7">
    <name type="scientific">Hydra vulgaris</name>
    <name type="common">Hydra</name>
    <name type="synonym">Hydra attenuata</name>
    <dbReference type="NCBI Taxonomy" id="6087"/>
    <lineage>
        <taxon>Eukaryota</taxon>
        <taxon>Metazoa</taxon>
        <taxon>Cnidaria</taxon>
        <taxon>Hydrozoa</taxon>
        <taxon>Hydroidolina</taxon>
        <taxon>Anthoathecata</taxon>
        <taxon>Aplanulata</taxon>
        <taxon>Hydridae</taxon>
        <taxon>Hydra</taxon>
    </lineage>
</organism>
<protein>
    <submittedName>
        <fullName evidence="7">Zinc transporter ZIP1 isoform X3</fullName>
    </submittedName>
</protein>
<feature type="transmembrane region" description="Helical" evidence="5">
    <location>
        <begin position="78"/>
        <end position="95"/>
    </location>
</feature>
<dbReference type="PANTHER" id="PTHR11040">
    <property type="entry name" value="ZINC/IRON TRANSPORTER"/>
    <property type="match status" value="1"/>
</dbReference>
<feature type="transmembrane region" description="Helical" evidence="5">
    <location>
        <begin position="256"/>
        <end position="280"/>
    </location>
</feature>
<accession>A0ABM4B5Z6</accession>
<feature type="transmembrane region" description="Helical" evidence="5">
    <location>
        <begin position="41"/>
        <end position="58"/>
    </location>
</feature>
<proteinExistence type="predicted"/>
<dbReference type="Proteomes" id="UP001652625">
    <property type="component" value="Chromosome 01"/>
</dbReference>
<feature type="transmembrane region" description="Helical" evidence="5">
    <location>
        <begin position="320"/>
        <end position="341"/>
    </location>
</feature>
<feature type="transmembrane region" description="Helical" evidence="5">
    <location>
        <begin position="292"/>
        <end position="314"/>
    </location>
</feature>
<keyword evidence="6" id="KW-1185">Reference proteome</keyword>
<dbReference type="GeneID" id="105844556"/>
<evidence type="ECO:0000256" key="1">
    <source>
        <dbReference type="ARBA" id="ARBA00004141"/>
    </source>
</evidence>
<comment type="subcellular location">
    <subcellularLocation>
        <location evidence="1">Membrane</location>
        <topology evidence="1">Multi-pass membrane protein</topology>
    </subcellularLocation>
</comment>
<dbReference type="Pfam" id="PF02535">
    <property type="entry name" value="Zip"/>
    <property type="match status" value="1"/>
</dbReference>
<feature type="transmembrane region" description="Helical" evidence="5">
    <location>
        <begin position="6"/>
        <end position="29"/>
    </location>
</feature>
<evidence type="ECO:0000256" key="5">
    <source>
        <dbReference type="SAM" id="Phobius"/>
    </source>
</evidence>
<gene>
    <name evidence="7" type="primary">LOC105844556</name>
</gene>
<reference evidence="7" key="2">
    <citation type="submission" date="2025-08" db="UniProtKB">
        <authorList>
            <consortium name="RefSeq"/>
        </authorList>
    </citation>
    <scope>IDENTIFICATION</scope>
</reference>
<feature type="transmembrane region" description="Helical" evidence="5">
    <location>
        <begin position="229"/>
        <end position="250"/>
    </location>
</feature>